<dbReference type="RefSeq" id="WP_088898804.1">
    <property type="nucleotide sequence ID" value="NZ_VLJT01000008.1"/>
</dbReference>
<dbReference type="PROSITE" id="PS00061">
    <property type="entry name" value="ADH_SHORT"/>
    <property type="match status" value="1"/>
</dbReference>
<dbReference type="InterPro" id="IPR020904">
    <property type="entry name" value="Sc_DH/Rdtase_CS"/>
</dbReference>
<dbReference type="Gene3D" id="3.40.50.720">
    <property type="entry name" value="NAD(P)-binding Rossmann-like Domain"/>
    <property type="match status" value="1"/>
</dbReference>
<evidence type="ECO:0000313" key="5">
    <source>
        <dbReference type="Proteomes" id="UP000317573"/>
    </source>
</evidence>
<keyword evidence="2" id="KW-0560">Oxidoreductase</keyword>
<sequence length="306" mass="32566">MFERDSGITPAANPPRRFERTRIILESTTTTTWFVTGASRGLGLEIVAQLLRRGDDVAATTRSVERLTAALDGVGSGRLLPLRVDLTDQPQVTAAVAQTREHFGGLDVVVNNAGYGYLSAVEEIADDDAHAMFDVQIFGVLNVLRAALPVFRSNRRGHIVNVSSILGLTTFPGWGLYSAGKFALEALTEALAAEVADLGIGVNLIEPGYVRTDFLTNDSLALPDSTLGEYPTVRETTEAHRAMHGTQLGDPAKVAAAIIEVAVSGTAPLHQFLGSDSLSFAETRVKALQADLDASRALAGTDHTDL</sequence>
<evidence type="ECO:0000256" key="1">
    <source>
        <dbReference type="ARBA" id="ARBA00006484"/>
    </source>
</evidence>
<dbReference type="InterPro" id="IPR002347">
    <property type="entry name" value="SDR_fam"/>
</dbReference>
<dbReference type="PANTHER" id="PTHR43976:SF16">
    <property type="entry name" value="SHORT-CHAIN DEHYDROGENASE_REDUCTASE FAMILY PROTEIN"/>
    <property type="match status" value="1"/>
</dbReference>
<evidence type="ECO:0000256" key="3">
    <source>
        <dbReference type="RuleBase" id="RU000363"/>
    </source>
</evidence>
<dbReference type="PRINTS" id="PR00080">
    <property type="entry name" value="SDRFAMILY"/>
</dbReference>
<dbReference type="PANTHER" id="PTHR43976">
    <property type="entry name" value="SHORT CHAIN DEHYDROGENASE"/>
    <property type="match status" value="1"/>
</dbReference>
<proteinExistence type="inferred from homology"/>
<dbReference type="CDD" id="cd05374">
    <property type="entry name" value="17beta-HSD-like_SDR_c"/>
    <property type="match status" value="1"/>
</dbReference>
<reference evidence="4 5" key="1">
    <citation type="submission" date="2019-07" db="EMBL/GenBank/DDBJ databases">
        <title>Genome sequencing of lignin-degrading bacterial isolates.</title>
        <authorList>
            <person name="Gladden J."/>
        </authorList>
    </citation>
    <scope>NUCLEOTIDE SEQUENCE [LARGE SCALE GENOMIC DNA]</scope>
    <source>
        <strain evidence="4 5">J45</strain>
    </source>
</reference>
<comment type="caution">
    <text evidence="4">The sequence shown here is derived from an EMBL/GenBank/DDBJ whole genome shotgun (WGS) entry which is preliminary data.</text>
</comment>
<comment type="similarity">
    <text evidence="1 3">Belongs to the short-chain dehydrogenases/reductases (SDR) family.</text>
</comment>
<dbReference type="SUPFAM" id="SSF51735">
    <property type="entry name" value="NAD(P)-binding Rossmann-fold domains"/>
    <property type="match status" value="1"/>
</dbReference>
<dbReference type="InterPro" id="IPR051911">
    <property type="entry name" value="SDR_oxidoreductase"/>
</dbReference>
<dbReference type="Proteomes" id="UP000317573">
    <property type="component" value="Unassembled WGS sequence"/>
</dbReference>
<name>A0A562EPQ6_RHORH</name>
<accession>A0A562EPQ6</accession>
<organism evidence="4 5">
    <name type="scientific">Rhodococcus rhodochrous J45</name>
    <dbReference type="NCBI Taxonomy" id="935266"/>
    <lineage>
        <taxon>Bacteria</taxon>
        <taxon>Bacillati</taxon>
        <taxon>Actinomycetota</taxon>
        <taxon>Actinomycetes</taxon>
        <taxon>Mycobacteriales</taxon>
        <taxon>Nocardiaceae</taxon>
        <taxon>Rhodococcus</taxon>
    </lineage>
</organism>
<dbReference type="PRINTS" id="PR00081">
    <property type="entry name" value="GDHRDH"/>
</dbReference>
<protein>
    <submittedName>
        <fullName evidence="4">NADP-dependent 3-hydroxy acid dehydrogenase YdfG</fullName>
    </submittedName>
</protein>
<gene>
    <name evidence="4" type="ORF">L618_001100000520</name>
</gene>
<dbReference type="GO" id="GO:0016491">
    <property type="term" value="F:oxidoreductase activity"/>
    <property type="evidence" value="ECO:0007669"/>
    <property type="project" value="UniProtKB-KW"/>
</dbReference>
<dbReference type="AlphaFoldDB" id="A0A562EPQ6"/>
<dbReference type="InterPro" id="IPR036291">
    <property type="entry name" value="NAD(P)-bd_dom_sf"/>
</dbReference>
<dbReference type="FunFam" id="3.40.50.720:FF:000084">
    <property type="entry name" value="Short-chain dehydrogenase reductase"/>
    <property type="match status" value="1"/>
</dbReference>
<dbReference type="Pfam" id="PF00106">
    <property type="entry name" value="adh_short"/>
    <property type="match status" value="1"/>
</dbReference>
<dbReference type="EMBL" id="VLJT01000008">
    <property type="protein sequence ID" value="TWH23718.1"/>
    <property type="molecule type" value="Genomic_DNA"/>
</dbReference>
<evidence type="ECO:0000313" key="4">
    <source>
        <dbReference type="EMBL" id="TWH23718.1"/>
    </source>
</evidence>
<evidence type="ECO:0000256" key="2">
    <source>
        <dbReference type="ARBA" id="ARBA00023002"/>
    </source>
</evidence>